<dbReference type="Proteomes" id="UP001596996">
    <property type="component" value="Unassembled WGS sequence"/>
</dbReference>
<evidence type="ECO:0000256" key="9">
    <source>
        <dbReference type="ARBA" id="ARBA00022842"/>
    </source>
</evidence>
<comment type="caution">
    <text evidence="11">The sequence shown here is derived from an EMBL/GenBank/DDBJ whole genome shotgun (WGS) entry which is preliminary data.</text>
</comment>
<dbReference type="InterPro" id="IPR003442">
    <property type="entry name" value="T6A_TsaE"/>
</dbReference>
<dbReference type="NCBIfam" id="TIGR00150">
    <property type="entry name" value="T6A_YjeE"/>
    <property type="match status" value="1"/>
</dbReference>
<keyword evidence="5" id="KW-0819">tRNA processing</keyword>
<evidence type="ECO:0000256" key="10">
    <source>
        <dbReference type="ARBA" id="ARBA00032441"/>
    </source>
</evidence>
<dbReference type="Pfam" id="PF02367">
    <property type="entry name" value="TsaE"/>
    <property type="match status" value="1"/>
</dbReference>
<evidence type="ECO:0000256" key="4">
    <source>
        <dbReference type="ARBA" id="ARBA00022490"/>
    </source>
</evidence>
<evidence type="ECO:0000313" key="11">
    <source>
        <dbReference type="EMBL" id="MFD0965590.1"/>
    </source>
</evidence>
<keyword evidence="7" id="KW-0547">Nucleotide-binding</keyword>
<protein>
    <recommendedName>
        <fullName evidence="3">tRNA threonylcarbamoyladenosine biosynthesis protein TsaE</fullName>
    </recommendedName>
    <alternativeName>
        <fullName evidence="10">t(6)A37 threonylcarbamoyladenosine biosynthesis protein TsaE</fullName>
    </alternativeName>
</protein>
<dbReference type="EMBL" id="JBHTJN010000004">
    <property type="protein sequence ID" value="MFD0965590.1"/>
    <property type="molecule type" value="Genomic_DNA"/>
</dbReference>
<dbReference type="Gene3D" id="3.40.50.300">
    <property type="entry name" value="P-loop containing nucleotide triphosphate hydrolases"/>
    <property type="match status" value="1"/>
</dbReference>
<keyword evidence="12" id="KW-1185">Reference proteome</keyword>
<name>A0ABW3I6M8_9PAST</name>
<comment type="subcellular location">
    <subcellularLocation>
        <location evidence="1">Cytoplasm</location>
    </subcellularLocation>
</comment>
<sequence>MMTTYSQYIADENSMCQFGAKLVQAICNIQNNETVVLYLNGELGAGKTTLSRGIIQSLGHQGNVKSPTYTLVEEYHLPQKQVYHFDLYRLSDPEELEFIGIRDYFKANSLCLIEWAEKGQGLLAEADLLINIEYADFARNIQLVATTQLGEKILQNLTALDG</sequence>
<evidence type="ECO:0000256" key="2">
    <source>
        <dbReference type="ARBA" id="ARBA00007599"/>
    </source>
</evidence>
<dbReference type="SUPFAM" id="SSF52540">
    <property type="entry name" value="P-loop containing nucleoside triphosphate hydrolases"/>
    <property type="match status" value="1"/>
</dbReference>
<evidence type="ECO:0000256" key="5">
    <source>
        <dbReference type="ARBA" id="ARBA00022694"/>
    </source>
</evidence>
<evidence type="ECO:0000256" key="3">
    <source>
        <dbReference type="ARBA" id="ARBA00019010"/>
    </source>
</evidence>
<dbReference type="InterPro" id="IPR027417">
    <property type="entry name" value="P-loop_NTPase"/>
</dbReference>
<evidence type="ECO:0000313" key="12">
    <source>
        <dbReference type="Proteomes" id="UP001596996"/>
    </source>
</evidence>
<evidence type="ECO:0000256" key="8">
    <source>
        <dbReference type="ARBA" id="ARBA00022840"/>
    </source>
</evidence>
<accession>A0ABW3I6M8</accession>
<keyword evidence="9" id="KW-0460">Magnesium</keyword>
<dbReference type="RefSeq" id="WP_380818913.1">
    <property type="nucleotide sequence ID" value="NZ_JBHTJN010000004.1"/>
</dbReference>
<evidence type="ECO:0000256" key="6">
    <source>
        <dbReference type="ARBA" id="ARBA00022723"/>
    </source>
</evidence>
<gene>
    <name evidence="11" type="primary">tsaE</name>
    <name evidence="11" type="ORF">ACFQ02_01745</name>
</gene>
<dbReference type="PANTHER" id="PTHR33540">
    <property type="entry name" value="TRNA THREONYLCARBAMOYLADENOSINE BIOSYNTHESIS PROTEIN TSAE"/>
    <property type="match status" value="1"/>
</dbReference>
<evidence type="ECO:0000256" key="1">
    <source>
        <dbReference type="ARBA" id="ARBA00004496"/>
    </source>
</evidence>
<keyword evidence="8" id="KW-0067">ATP-binding</keyword>
<dbReference type="PANTHER" id="PTHR33540:SF2">
    <property type="entry name" value="TRNA THREONYLCARBAMOYLADENOSINE BIOSYNTHESIS PROTEIN TSAE"/>
    <property type="match status" value="1"/>
</dbReference>
<evidence type="ECO:0000256" key="7">
    <source>
        <dbReference type="ARBA" id="ARBA00022741"/>
    </source>
</evidence>
<keyword evidence="4" id="KW-0963">Cytoplasm</keyword>
<keyword evidence="6" id="KW-0479">Metal-binding</keyword>
<proteinExistence type="inferred from homology"/>
<reference evidence="12" key="1">
    <citation type="journal article" date="2019" name="Int. J. Syst. Evol. Microbiol.">
        <title>The Global Catalogue of Microorganisms (GCM) 10K type strain sequencing project: providing services to taxonomists for standard genome sequencing and annotation.</title>
        <authorList>
            <consortium name="The Broad Institute Genomics Platform"/>
            <consortium name="The Broad Institute Genome Sequencing Center for Infectious Disease"/>
            <person name="Wu L."/>
            <person name="Ma J."/>
        </authorList>
    </citation>
    <scope>NUCLEOTIDE SEQUENCE [LARGE SCALE GENOMIC DNA]</scope>
    <source>
        <strain evidence="12">CCUG 61707</strain>
    </source>
</reference>
<organism evidence="11 12">
    <name type="scientific">Seminibacterium arietis</name>
    <dbReference type="NCBI Taxonomy" id="1173502"/>
    <lineage>
        <taxon>Bacteria</taxon>
        <taxon>Pseudomonadati</taxon>
        <taxon>Pseudomonadota</taxon>
        <taxon>Gammaproteobacteria</taxon>
        <taxon>Pasteurellales</taxon>
        <taxon>Pasteurellaceae</taxon>
        <taxon>Seminibacterium</taxon>
    </lineage>
</organism>
<comment type="similarity">
    <text evidence="2">Belongs to the TsaE family.</text>
</comment>